<keyword evidence="2" id="KW-0472">Membrane</keyword>
<dbReference type="Proteomes" id="UP000005808">
    <property type="component" value="Unassembled WGS sequence"/>
</dbReference>
<evidence type="ECO:0008006" key="5">
    <source>
        <dbReference type="Google" id="ProtNLM"/>
    </source>
</evidence>
<gene>
    <name evidence="3" type="ORF">OR16_16377</name>
</gene>
<evidence type="ECO:0000256" key="2">
    <source>
        <dbReference type="SAM" id="Phobius"/>
    </source>
</evidence>
<comment type="caution">
    <text evidence="3">The sequence shown here is derived from an EMBL/GenBank/DDBJ whole genome shotgun (WGS) entry which is preliminary data.</text>
</comment>
<evidence type="ECO:0000313" key="3">
    <source>
        <dbReference type="EMBL" id="EHP42023.1"/>
    </source>
</evidence>
<dbReference type="AlphaFoldDB" id="H1S5Y0"/>
<organism evidence="3 4">
    <name type="scientific">Cupriavidus basilensis OR16</name>
    <dbReference type="NCBI Taxonomy" id="1127483"/>
    <lineage>
        <taxon>Bacteria</taxon>
        <taxon>Pseudomonadati</taxon>
        <taxon>Pseudomonadota</taxon>
        <taxon>Betaproteobacteria</taxon>
        <taxon>Burkholderiales</taxon>
        <taxon>Burkholderiaceae</taxon>
        <taxon>Cupriavidus</taxon>
    </lineage>
</organism>
<dbReference type="RefSeq" id="WP_006158824.1">
    <property type="nucleotide sequence ID" value="NZ_AHJE01000040.1"/>
</dbReference>
<feature type="transmembrane region" description="Helical" evidence="2">
    <location>
        <begin position="25"/>
        <end position="47"/>
    </location>
</feature>
<accession>H1S5Y0</accession>
<feature type="region of interest" description="Disordered" evidence="1">
    <location>
        <begin position="144"/>
        <end position="172"/>
    </location>
</feature>
<dbReference type="PATRIC" id="fig|1127483.3.peg.3287"/>
<keyword evidence="2" id="KW-1133">Transmembrane helix</keyword>
<reference evidence="3 4" key="1">
    <citation type="journal article" date="2012" name="J. Bacteriol.">
        <title>De Novo Genome Project of Cupriavidus basilensis OR16.</title>
        <authorList>
            <person name="Cserhati M."/>
            <person name="Kriszt B."/>
            <person name="Szoboszlay S."/>
            <person name="Toth A."/>
            <person name="Szabo I."/>
            <person name="Tancsics A."/>
            <person name="Nagy I."/>
            <person name="Horvath B."/>
            <person name="Nagy I."/>
            <person name="Kukolya J."/>
        </authorList>
    </citation>
    <scope>NUCLEOTIDE SEQUENCE [LARGE SCALE GENOMIC DNA]</scope>
    <source>
        <strain evidence="3 4">OR16</strain>
    </source>
</reference>
<sequence length="172" mass="18174">MKTQQAPSARRLVEVWGDTADTRHLAWSIAIGAVVSLTGFLIASRVLNGLVKTPELARAYAMLAGLAGCLLAGVICACLFKPKREVIEGESGDPAWRKEVLDKLAEEAGGLGAIADLPPSVVRELKELQLFALFAARERRNGAPQPAEDMALSAPATLTTSSTPVSPRSNLA</sequence>
<keyword evidence="2" id="KW-0812">Transmembrane</keyword>
<name>H1S5Y0_9BURK</name>
<evidence type="ECO:0000256" key="1">
    <source>
        <dbReference type="SAM" id="MobiDB-lite"/>
    </source>
</evidence>
<evidence type="ECO:0000313" key="4">
    <source>
        <dbReference type="Proteomes" id="UP000005808"/>
    </source>
</evidence>
<protein>
    <recommendedName>
        <fullName evidence="5">Transmembrane protein</fullName>
    </recommendedName>
</protein>
<feature type="transmembrane region" description="Helical" evidence="2">
    <location>
        <begin position="59"/>
        <end position="80"/>
    </location>
</feature>
<feature type="compositionally biased region" description="Low complexity" evidence="1">
    <location>
        <begin position="151"/>
        <end position="172"/>
    </location>
</feature>
<dbReference type="EMBL" id="AHJE01000040">
    <property type="protein sequence ID" value="EHP42023.1"/>
    <property type="molecule type" value="Genomic_DNA"/>
</dbReference>
<proteinExistence type="predicted"/>